<proteinExistence type="predicted"/>
<keyword evidence="2" id="KW-0732">Signal</keyword>
<evidence type="ECO:0000313" key="4">
    <source>
        <dbReference type="Proteomes" id="UP001187734"/>
    </source>
</evidence>
<evidence type="ECO:0000313" key="3">
    <source>
        <dbReference type="EMBL" id="SPJ72348.1"/>
    </source>
</evidence>
<feature type="region of interest" description="Disordered" evidence="1">
    <location>
        <begin position="98"/>
        <end position="152"/>
    </location>
</feature>
<feature type="compositionally biased region" description="Acidic residues" evidence="1">
    <location>
        <begin position="137"/>
        <end position="146"/>
    </location>
</feature>
<dbReference type="Proteomes" id="UP001187734">
    <property type="component" value="Unassembled WGS sequence"/>
</dbReference>
<evidence type="ECO:0000256" key="1">
    <source>
        <dbReference type="SAM" id="MobiDB-lite"/>
    </source>
</evidence>
<sequence length="152" mass="16891">MSPFYLFLYLISPLSPLRYLTIPPSHYTKQNTYFNSSTSTTFNMGCVWSCIRERKKKRAEGEAIQLQISDPIPIGRTEINGGGLDALRLDRPQITFNRPEDIYGRVTTGPTPAQQEANQANPRADLPTLAESKEKDEADGDGDGADDSPKLI</sequence>
<feature type="compositionally biased region" description="Polar residues" evidence="1">
    <location>
        <begin position="108"/>
        <end position="121"/>
    </location>
</feature>
<feature type="chain" id="PRO_5042197730" evidence="2">
    <location>
        <begin position="20"/>
        <end position="152"/>
    </location>
</feature>
<feature type="signal peptide" evidence="2">
    <location>
        <begin position="1"/>
        <end position="19"/>
    </location>
</feature>
<organism evidence="3 4">
    <name type="scientific">Fusarium torulosum</name>
    <dbReference type="NCBI Taxonomy" id="33205"/>
    <lineage>
        <taxon>Eukaryota</taxon>
        <taxon>Fungi</taxon>
        <taxon>Dikarya</taxon>
        <taxon>Ascomycota</taxon>
        <taxon>Pezizomycotina</taxon>
        <taxon>Sordariomycetes</taxon>
        <taxon>Hypocreomycetidae</taxon>
        <taxon>Hypocreales</taxon>
        <taxon>Nectriaceae</taxon>
        <taxon>Fusarium</taxon>
    </lineage>
</organism>
<gene>
    <name evidence="3" type="ORF">FTOL_02076</name>
</gene>
<accession>A0AAE8M1I2</accession>
<protein>
    <submittedName>
        <fullName evidence="3">Uncharacterized protein</fullName>
    </submittedName>
</protein>
<keyword evidence="4" id="KW-1185">Reference proteome</keyword>
<dbReference type="EMBL" id="ONZP01000057">
    <property type="protein sequence ID" value="SPJ72348.1"/>
    <property type="molecule type" value="Genomic_DNA"/>
</dbReference>
<evidence type="ECO:0000256" key="2">
    <source>
        <dbReference type="SAM" id="SignalP"/>
    </source>
</evidence>
<comment type="caution">
    <text evidence="3">The sequence shown here is derived from an EMBL/GenBank/DDBJ whole genome shotgun (WGS) entry which is preliminary data.</text>
</comment>
<name>A0AAE8M1I2_9HYPO</name>
<reference evidence="3" key="1">
    <citation type="submission" date="2018-03" db="EMBL/GenBank/DDBJ databases">
        <authorList>
            <person name="Guldener U."/>
        </authorList>
    </citation>
    <scope>NUCLEOTIDE SEQUENCE</scope>
</reference>
<dbReference type="AlphaFoldDB" id="A0AAE8M1I2"/>